<dbReference type="Proteomes" id="UP000811246">
    <property type="component" value="Chromosome 7"/>
</dbReference>
<evidence type="ECO:0000256" key="1">
    <source>
        <dbReference type="SAM" id="SignalP"/>
    </source>
</evidence>
<feature type="signal peptide" evidence="1">
    <location>
        <begin position="1"/>
        <end position="22"/>
    </location>
</feature>
<dbReference type="AlphaFoldDB" id="A0A922EJX7"/>
<proteinExistence type="predicted"/>
<feature type="chain" id="PRO_5036964922" evidence="1">
    <location>
        <begin position="23"/>
        <end position="105"/>
    </location>
</feature>
<organism evidence="2 3">
    <name type="scientific">Carya illinoinensis</name>
    <name type="common">Pecan</name>
    <dbReference type="NCBI Taxonomy" id="32201"/>
    <lineage>
        <taxon>Eukaryota</taxon>
        <taxon>Viridiplantae</taxon>
        <taxon>Streptophyta</taxon>
        <taxon>Embryophyta</taxon>
        <taxon>Tracheophyta</taxon>
        <taxon>Spermatophyta</taxon>
        <taxon>Magnoliopsida</taxon>
        <taxon>eudicotyledons</taxon>
        <taxon>Gunneridae</taxon>
        <taxon>Pentapetalae</taxon>
        <taxon>rosids</taxon>
        <taxon>fabids</taxon>
        <taxon>Fagales</taxon>
        <taxon>Juglandaceae</taxon>
        <taxon>Carya</taxon>
    </lineage>
</organism>
<sequence length="105" mass="11884">MFQTHRISLFVAFFIFCNFCNCSVKFLWENLGILWASNGFNFSMDFSKHNGEDGEEELNVVIEVDRPTNVHVGSDIQEKASSLKARTLNFESSSKIVGLSNEIEA</sequence>
<protein>
    <submittedName>
        <fullName evidence="2">Uncharacterized protein</fullName>
    </submittedName>
</protein>
<accession>A0A922EJX7</accession>
<evidence type="ECO:0000313" key="2">
    <source>
        <dbReference type="EMBL" id="KAG6703421.1"/>
    </source>
</evidence>
<keyword evidence="1" id="KW-0732">Signal</keyword>
<evidence type="ECO:0000313" key="3">
    <source>
        <dbReference type="Proteomes" id="UP000811246"/>
    </source>
</evidence>
<reference evidence="2" key="1">
    <citation type="submission" date="2021-01" db="EMBL/GenBank/DDBJ databases">
        <authorList>
            <person name="Lovell J.T."/>
            <person name="Bentley N."/>
            <person name="Bhattarai G."/>
            <person name="Jenkins J.W."/>
            <person name="Sreedasyam A."/>
            <person name="Alarcon Y."/>
            <person name="Bock C."/>
            <person name="Boston L."/>
            <person name="Carlson J."/>
            <person name="Cervantes K."/>
            <person name="Clermont K."/>
            <person name="Krom N."/>
            <person name="Kubenka K."/>
            <person name="Mamidi S."/>
            <person name="Mattison C."/>
            <person name="Monteros M."/>
            <person name="Pisani C."/>
            <person name="Plott C."/>
            <person name="Rajasekar S."/>
            <person name="Rhein H.S."/>
            <person name="Rohla C."/>
            <person name="Song M."/>
            <person name="Hilaire R.S."/>
            <person name="Shu S."/>
            <person name="Wells L."/>
            <person name="Wang X."/>
            <person name="Webber J."/>
            <person name="Heerema R.J."/>
            <person name="Klein P."/>
            <person name="Conner P."/>
            <person name="Grauke L."/>
            <person name="Grimwood J."/>
            <person name="Schmutz J."/>
            <person name="Randall J.J."/>
        </authorList>
    </citation>
    <scope>NUCLEOTIDE SEQUENCE</scope>
    <source>
        <tissue evidence="2">Leaf</tissue>
    </source>
</reference>
<name>A0A922EJX7_CARIL</name>
<comment type="caution">
    <text evidence="2">The sequence shown here is derived from an EMBL/GenBank/DDBJ whole genome shotgun (WGS) entry which is preliminary data.</text>
</comment>
<gene>
    <name evidence="2" type="ORF">I3842_07G084600</name>
</gene>
<dbReference type="EMBL" id="CM031831">
    <property type="protein sequence ID" value="KAG6703421.1"/>
    <property type="molecule type" value="Genomic_DNA"/>
</dbReference>